<sequence>MKESIYFVEMAAHIISEEEIRETIYNVMLEIALKQEAKEVIQSVRENKGEFLMKLLTSTIQQICSSYAAGRLHTIRGNKVTLANVHSNFRDLFINMEKIAKLDNQAEAIVSLRKIAYVISEDPIYKKLIGQFLNFYMESQKARPMMITVDMIRETFYNMMAEQVIIKKNVRVAALVDMDSYVFLDLTAFVILDVVCTSVNYKGILLHNQAIVTDTNCPAEYKNFYMMASKLKAELVNLTKEEVELVRVFASSDPEKKYSADQERKKSKKIVTLVTIIKDMAIQISQNENFRQVINDVIKFSIEAH</sequence>
<reference evidence="1" key="1">
    <citation type="submission" date="2018-10" db="EMBL/GenBank/DDBJ databases">
        <title>Hidden diversity of soil giant viruses.</title>
        <authorList>
            <person name="Schulz F."/>
            <person name="Alteio L."/>
            <person name="Goudeau D."/>
            <person name="Ryan E.M."/>
            <person name="Malmstrom R.R."/>
            <person name="Blanchard J."/>
            <person name="Woyke T."/>
        </authorList>
    </citation>
    <scope>NUCLEOTIDE SEQUENCE</scope>
    <source>
        <strain evidence="1">HAV1</strain>
    </source>
</reference>
<protein>
    <submittedName>
        <fullName evidence="1">Uncharacterized protein</fullName>
    </submittedName>
</protein>
<accession>A0A3G5A1I9</accession>
<name>A0A3G5A1I9_9VIRU</name>
<proteinExistence type="predicted"/>
<dbReference type="EMBL" id="MK072257">
    <property type="protein sequence ID" value="AYV81065.1"/>
    <property type="molecule type" value="Genomic_DNA"/>
</dbReference>
<evidence type="ECO:0000313" key="1">
    <source>
        <dbReference type="EMBL" id="AYV81065.1"/>
    </source>
</evidence>
<gene>
    <name evidence="1" type="ORF">Harvfovirus15_9</name>
</gene>
<organism evidence="1">
    <name type="scientific">Harvfovirus sp</name>
    <dbReference type="NCBI Taxonomy" id="2487768"/>
    <lineage>
        <taxon>Viruses</taxon>
        <taxon>Varidnaviria</taxon>
        <taxon>Bamfordvirae</taxon>
        <taxon>Nucleocytoviricota</taxon>
        <taxon>Megaviricetes</taxon>
        <taxon>Imitervirales</taxon>
        <taxon>Mimiviridae</taxon>
        <taxon>Klosneuvirinae</taxon>
    </lineage>
</organism>